<proteinExistence type="predicted"/>
<dbReference type="Pfam" id="PF02093">
    <property type="entry name" value="Gag_p30"/>
    <property type="match status" value="1"/>
</dbReference>
<evidence type="ECO:0000259" key="1">
    <source>
        <dbReference type="Pfam" id="PF02093"/>
    </source>
</evidence>
<evidence type="ECO:0000313" key="2">
    <source>
        <dbReference type="EMBL" id="KAF6376420.1"/>
    </source>
</evidence>
<dbReference type="PANTHER" id="PTHR33166">
    <property type="entry name" value="GAG_P30 DOMAIN-CONTAINING PROTEIN"/>
    <property type="match status" value="1"/>
</dbReference>
<organism evidence="2 3">
    <name type="scientific">Rhinolophus ferrumequinum</name>
    <name type="common">Greater horseshoe bat</name>
    <dbReference type="NCBI Taxonomy" id="59479"/>
    <lineage>
        <taxon>Eukaryota</taxon>
        <taxon>Metazoa</taxon>
        <taxon>Chordata</taxon>
        <taxon>Craniata</taxon>
        <taxon>Vertebrata</taxon>
        <taxon>Euteleostomi</taxon>
        <taxon>Mammalia</taxon>
        <taxon>Eutheria</taxon>
        <taxon>Laurasiatheria</taxon>
        <taxon>Chiroptera</taxon>
        <taxon>Yinpterochiroptera</taxon>
        <taxon>Rhinolophoidea</taxon>
        <taxon>Rhinolophidae</taxon>
        <taxon>Rhinolophinae</taxon>
        <taxon>Rhinolophus</taxon>
    </lineage>
</organism>
<gene>
    <name evidence="2" type="ORF">mRhiFer1_009611</name>
</gene>
<protein>
    <recommendedName>
        <fullName evidence="1">Core shell protein Gag P30 domain-containing protein</fullName>
    </recommendedName>
</protein>
<sequence length="121" mass="13847">MSQQSDENPSAFLERLREVLIKHTPIRPDTLEGDIRVCRRRHLCNPRDKFAIQAAPDIHRKLQKLAIGPEDTIEQLLKIANTVFYNRDQEEALDKERKIKKKTDACGSSLGHCPTEDLGKS</sequence>
<dbReference type="AlphaFoldDB" id="A0A7J7ZRU0"/>
<feature type="domain" description="Core shell protein Gag P30" evidence="1">
    <location>
        <begin position="2"/>
        <end position="84"/>
    </location>
</feature>
<evidence type="ECO:0000313" key="3">
    <source>
        <dbReference type="Proteomes" id="UP000585614"/>
    </source>
</evidence>
<name>A0A7J7ZRU0_RHIFE</name>
<dbReference type="Proteomes" id="UP000585614">
    <property type="component" value="Unassembled WGS sequence"/>
</dbReference>
<dbReference type="GO" id="GO:0019068">
    <property type="term" value="P:virion assembly"/>
    <property type="evidence" value="ECO:0007669"/>
    <property type="project" value="InterPro"/>
</dbReference>
<accession>A0A7J7ZRU0</accession>
<comment type="caution">
    <text evidence="2">The sequence shown here is derived from an EMBL/GenBank/DDBJ whole genome shotgun (WGS) entry which is preliminary data.</text>
</comment>
<dbReference type="EMBL" id="JACAGC010000003">
    <property type="protein sequence ID" value="KAF6376420.1"/>
    <property type="molecule type" value="Genomic_DNA"/>
</dbReference>
<dbReference type="InterPro" id="IPR050462">
    <property type="entry name" value="Retroviral_Gag-Pol_poly"/>
</dbReference>
<dbReference type="InterPro" id="IPR003036">
    <property type="entry name" value="Gag_P30"/>
</dbReference>
<reference evidence="2 3" key="1">
    <citation type="journal article" date="2020" name="Nature">
        <title>Six reference-quality genomes reveal evolution of bat adaptations.</title>
        <authorList>
            <person name="Jebb D."/>
            <person name="Huang Z."/>
            <person name="Pippel M."/>
            <person name="Hughes G.M."/>
            <person name="Lavrichenko K."/>
            <person name="Devanna P."/>
            <person name="Winkler S."/>
            <person name="Jermiin L.S."/>
            <person name="Skirmuntt E.C."/>
            <person name="Katzourakis A."/>
            <person name="Burkitt-Gray L."/>
            <person name="Ray D.A."/>
            <person name="Sullivan K.A.M."/>
            <person name="Roscito J.G."/>
            <person name="Kirilenko B.M."/>
            <person name="Davalos L.M."/>
            <person name="Corthals A.P."/>
            <person name="Power M.L."/>
            <person name="Jones G."/>
            <person name="Ransome R.D."/>
            <person name="Dechmann D.K.N."/>
            <person name="Locatelli A.G."/>
            <person name="Puechmaille S.J."/>
            <person name="Fedrigo O."/>
            <person name="Jarvis E.D."/>
            <person name="Hiller M."/>
            <person name="Vernes S.C."/>
            <person name="Myers E.W."/>
            <person name="Teeling E.C."/>
        </authorList>
    </citation>
    <scope>NUCLEOTIDE SEQUENCE [LARGE SCALE GENOMIC DNA]</scope>
    <source>
        <strain evidence="2">MRhiFer1</strain>
        <tissue evidence="2">Lung</tissue>
    </source>
</reference>